<evidence type="ECO:0000256" key="4">
    <source>
        <dbReference type="ARBA" id="ARBA00023012"/>
    </source>
</evidence>
<dbReference type="Proteomes" id="UP000494102">
    <property type="component" value="Unassembled WGS sequence"/>
</dbReference>
<evidence type="ECO:0000313" key="13">
    <source>
        <dbReference type="Proteomes" id="UP000494102"/>
    </source>
</evidence>
<evidence type="ECO:0000256" key="2">
    <source>
        <dbReference type="ARBA" id="ARBA00022490"/>
    </source>
</evidence>
<dbReference type="Pfam" id="PF00072">
    <property type="entry name" value="Response_reg"/>
    <property type="match status" value="1"/>
</dbReference>
<dbReference type="GO" id="GO:0032993">
    <property type="term" value="C:protein-DNA complex"/>
    <property type="evidence" value="ECO:0007669"/>
    <property type="project" value="TreeGrafter"/>
</dbReference>
<evidence type="ECO:0000256" key="7">
    <source>
        <dbReference type="ARBA" id="ARBA00023163"/>
    </source>
</evidence>
<dbReference type="Gene3D" id="3.40.50.2300">
    <property type="match status" value="1"/>
</dbReference>
<keyword evidence="3 8" id="KW-0597">Phosphoprotein</keyword>
<dbReference type="GO" id="GO:0000156">
    <property type="term" value="F:phosphorelay response regulator activity"/>
    <property type="evidence" value="ECO:0007669"/>
    <property type="project" value="TreeGrafter"/>
</dbReference>
<dbReference type="InterPro" id="IPR036388">
    <property type="entry name" value="WH-like_DNA-bd_sf"/>
</dbReference>
<keyword evidence="7" id="KW-0804">Transcription</keyword>
<dbReference type="InterPro" id="IPR011006">
    <property type="entry name" value="CheY-like_superfamily"/>
</dbReference>
<sequence length="260" mass="28918">MYRMPHRQAAVTTLAPHRYLKEALTSSARQWGNNDNAGNAMRLLLVEDDEMIAEPVLDSMRREGYAIDWAQDGRAAELSLGNGVYDLVLLDLGLPRKDGIEVLNAYRSQGGEAPVIILTARDAVDDRIRGLDAGADDYLVKPFDLNELAARVRALSRRRTGQKQPVYTHGELTLDPAAHEVTKSGVPVPLVPREFTLLQVLIEAPARVFTKAELEDKLYGWGEEVGSNTIEVHVHSLRRKIGAEQIVTVRGVGYRLKRCE</sequence>
<reference evidence="12 13" key="1">
    <citation type="submission" date="2020-04" db="EMBL/GenBank/DDBJ databases">
        <authorList>
            <person name="De Canck E."/>
        </authorList>
    </citation>
    <scope>NUCLEOTIDE SEQUENCE [LARGE SCALE GENOMIC DNA]</scope>
    <source>
        <strain evidence="12 13">LMG 9964</strain>
    </source>
</reference>
<dbReference type="Gene3D" id="6.10.250.690">
    <property type="match status" value="1"/>
</dbReference>
<evidence type="ECO:0000256" key="6">
    <source>
        <dbReference type="ARBA" id="ARBA00023125"/>
    </source>
</evidence>
<dbReference type="FunFam" id="3.40.50.2300:FF:000002">
    <property type="entry name" value="DNA-binding response regulator PhoP"/>
    <property type="match status" value="1"/>
</dbReference>
<keyword evidence="2" id="KW-0963">Cytoplasm</keyword>
<comment type="subcellular location">
    <subcellularLocation>
        <location evidence="1">Cytoplasm</location>
    </subcellularLocation>
</comment>
<name>A0A6J5KAZ4_9BURK</name>
<evidence type="ECO:0000259" key="10">
    <source>
        <dbReference type="PROSITE" id="PS50110"/>
    </source>
</evidence>
<dbReference type="SUPFAM" id="SSF52172">
    <property type="entry name" value="CheY-like"/>
    <property type="match status" value="1"/>
</dbReference>
<dbReference type="GO" id="GO:0000976">
    <property type="term" value="F:transcription cis-regulatory region binding"/>
    <property type="evidence" value="ECO:0007669"/>
    <property type="project" value="TreeGrafter"/>
</dbReference>
<dbReference type="SMART" id="SM00862">
    <property type="entry name" value="Trans_reg_C"/>
    <property type="match status" value="1"/>
</dbReference>
<proteinExistence type="predicted"/>
<feature type="domain" description="OmpR/PhoB-type" evidence="11">
    <location>
        <begin position="164"/>
        <end position="258"/>
    </location>
</feature>
<dbReference type="PROSITE" id="PS50110">
    <property type="entry name" value="RESPONSE_REGULATORY"/>
    <property type="match status" value="1"/>
</dbReference>
<dbReference type="CDD" id="cd00383">
    <property type="entry name" value="trans_reg_C"/>
    <property type="match status" value="1"/>
</dbReference>
<evidence type="ECO:0000256" key="8">
    <source>
        <dbReference type="PROSITE-ProRule" id="PRU00169"/>
    </source>
</evidence>
<dbReference type="InterPro" id="IPR001789">
    <property type="entry name" value="Sig_transdc_resp-reg_receiver"/>
</dbReference>
<dbReference type="SMART" id="SM00448">
    <property type="entry name" value="REC"/>
    <property type="match status" value="1"/>
</dbReference>
<dbReference type="InterPro" id="IPR039420">
    <property type="entry name" value="WalR-like"/>
</dbReference>
<dbReference type="Gene3D" id="1.10.10.10">
    <property type="entry name" value="Winged helix-like DNA-binding domain superfamily/Winged helix DNA-binding domain"/>
    <property type="match status" value="1"/>
</dbReference>
<feature type="domain" description="Response regulatory" evidence="10">
    <location>
        <begin position="42"/>
        <end position="156"/>
    </location>
</feature>
<evidence type="ECO:0000256" key="9">
    <source>
        <dbReference type="PROSITE-ProRule" id="PRU01091"/>
    </source>
</evidence>
<evidence type="ECO:0000259" key="11">
    <source>
        <dbReference type="PROSITE" id="PS51755"/>
    </source>
</evidence>
<dbReference type="CDD" id="cd17624">
    <property type="entry name" value="REC_OmpR_PmrA-like"/>
    <property type="match status" value="1"/>
</dbReference>
<dbReference type="AlphaFoldDB" id="A0A6J5KAZ4"/>
<evidence type="ECO:0000256" key="3">
    <source>
        <dbReference type="ARBA" id="ARBA00022553"/>
    </source>
</evidence>
<gene>
    <name evidence="12" type="primary">qseB_4</name>
    <name evidence="12" type="ORF">LMG9964_04464</name>
</gene>
<keyword evidence="6 9" id="KW-0238">DNA-binding</keyword>
<dbReference type="PROSITE" id="PS51755">
    <property type="entry name" value="OMPR_PHOB"/>
    <property type="match status" value="1"/>
</dbReference>
<dbReference type="PANTHER" id="PTHR48111:SF35">
    <property type="entry name" value="TRANSCRIPTIONAL REGULATORY PROTEIN QSEB"/>
    <property type="match status" value="1"/>
</dbReference>
<protein>
    <submittedName>
        <fullName evidence="12">Transcriptional regulatory protein QseB</fullName>
    </submittedName>
</protein>
<keyword evidence="4" id="KW-0902">Two-component regulatory system</keyword>
<dbReference type="Pfam" id="PF00486">
    <property type="entry name" value="Trans_reg_C"/>
    <property type="match status" value="1"/>
</dbReference>
<organism evidence="12 13">
    <name type="scientific">Paraburkholderia phenoliruptrix</name>
    <dbReference type="NCBI Taxonomy" id="252970"/>
    <lineage>
        <taxon>Bacteria</taxon>
        <taxon>Pseudomonadati</taxon>
        <taxon>Pseudomonadota</taxon>
        <taxon>Betaproteobacteria</taxon>
        <taxon>Burkholderiales</taxon>
        <taxon>Burkholderiaceae</taxon>
        <taxon>Paraburkholderia</taxon>
    </lineage>
</organism>
<dbReference type="GO" id="GO:0006355">
    <property type="term" value="P:regulation of DNA-templated transcription"/>
    <property type="evidence" value="ECO:0007669"/>
    <property type="project" value="InterPro"/>
</dbReference>
<evidence type="ECO:0000256" key="5">
    <source>
        <dbReference type="ARBA" id="ARBA00023015"/>
    </source>
</evidence>
<keyword evidence="5" id="KW-0805">Transcription regulation</keyword>
<feature type="DNA-binding region" description="OmpR/PhoB-type" evidence="9">
    <location>
        <begin position="164"/>
        <end position="258"/>
    </location>
</feature>
<evidence type="ECO:0000313" key="12">
    <source>
        <dbReference type="EMBL" id="CAB4050797.1"/>
    </source>
</evidence>
<evidence type="ECO:0000256" key="1">
    <source>
        <dbReference type="ARBA" id="ARBA00004496"/>
    </source>
</evidence>
<feature type="modified residue" description="4-aspartylphosphate" evidence="8">
    <location>
        <position position="91"/>
    </location>
</feature>
<dbReference type="PANTHER" id="PTHR48111">
    <property type="entry name" value="REGULATOR OF RPOS"/>
    <property type="match status" value="1"/>
</dbReference>
<dbReference type="GO" id="GO:0005829">
    <property type="term" value="C:cytosol"/>
    <property type="evidence" value="ECO:0007669"/>
    <property type="project" value="TreeGrafter"/>
</dbReference>
<dbReference type="EMBL" id="CADILN010000006">
    <property type="protein sequence ID" value="CAB4050797.1"/>
    <property type="molecule type" value="Genomic_DNA"/>
</dbReference>
<dbReference type="InterPro" id="IPR001867">
    <property type="entry name" value="OmpR/PhoB-type_DNA-bd"/>
</dbReference>
<accession>A0A6J5KAZ4</accession>